<sequence length="216" mass="24735">MQLDRATGVQCFAISARAMQIWWPKERPWSYVHWYPVLCSCGCIEGGHRRFQGVVLHCVHRLDVRAKFPRKLLSQDTTYAAYMLFKHRTSYKLKHLTHLELEASVGVAGSESTRRVALRGYVDDRPGYRIGQPSSREYVLPSHAAICPGKGDIVFPRKRDGDDWLEVELGEFHNEKGDDSGEVSMSVVDTVEGRYRGRLVVGSIELRSKQRRPTRF</sequence>
<protein>
    <recommendedName>
        <fullName evidence="4">F-box domain-containing protein</fullName>
    </recommendedName>
</protein>
<dbReference type="RefSeq" id="XP_024317933.1">
    <property type="nucleotide sequence ID" value="XM_024462165.1"/>
</dbReference>
<reference evidence="2" key="3">
    <citation type="submission" date="2018-08" db="UniProtKB">
        <authorList>
            <consortium name="EnsemblPlants"/>
        </authorList>
    </citation>
    <scope>IDENTIFICATION</scope>
    <source>
        <strain evidence="2">cv. Bd21</strain>
    </source>
</reference>
<accession>A0A2K2D571</accession>
<dbReference type="STRING" id="15368.A0A2K2D571"/>
<gene>
    <name evidence="2" type="primary">LOC112271914</name>
    <name evidence="1" type="ORF">BRADI_3g55009v3</name>
</gene>
<proteinExistence type="predicted"/>
<dbReference type="OrthoDB" id="1918565at2759"/>
<dbReference type="EMBL" id="CM000882">
    <property type="protein sequence ID" value="PNT69423.1"/>
    <property type="molecule type" value="Genomic_DNA"/>
</dbReference>
<dbReference type="Proteomes" id="UP000008810">
    <property type="component" value="Chromosome 3"/>
</dbReference>
<dbReference type="Pfam" id="PF14299">
    <property type="entry name" value="PP2"/>
    <property type="match status" value="1"/>
</dbReference>
<evidence type="ECO:0008006" key="4">
    <source>
        <dbReference type="Google" id="ProtNLM"/>
    </source>
</evidence>
<reference evidence="1" key="2">
    <citation type="submission" date="2017-06" db="EMBL/GenBank/DDBJ databases">
        <title>WGS assembly of Brachypodium distachyon.</title>
        <authorList>
            <consortium name="The International Brachypodium Initiative"/>
            <person name="Lucas S."/>
            <person name="Harmon-Smith M."/>
            <person name="Lail K."/>
            <person name="Tice H."/>
            <person name="Grimwood J."/>
            <person name="Bruce D."/>
            <person name="Barry K."/>
            <person name="Shu S."/>
            <person name="Lindquist E."/>
            <person name="Wang M."/>
            <person name="Pitluck S."/>
            <person name="Vogel J.P."/>
            <person name="Garvin D.F."/>
            <person name="Mockler T.C."/>
            <person name="Schmutz J."/>
            <person name="Rokhsar D."/>
            <person name="Bevan M.W."/>
        </authorList>
    </citation>
    <scope>NUCLEOTIDE SEQUENCE</scope>
    <source>
        <strain evidence="1">Bd21</strain>
    </source>
</reference>
<dbReference type="PANTHER" id="PTHR32278:SF111">
    <property type="entry name" value="F-BOX PROTEIN PP2-B12-RELATED"/>
    <property type="match status" value="1"/>
</dbReference>
<name>A0A2K2D571_BRADI</name>
<dbReference type="GeneID" id="112271914"/>
<evidence type="ECO:0000313" key="2">
    <source>
        <dbReference type="EnsemblPlants" id="PNT69423"/>
    </source>
</evidence>
<dbReference type="InterPro" id="IPR025886">
    <property type="entry name" value="PP2-like"/>
</dbReference>
<organism evidence="1">
    <name type="scientific">Brachypodium distachyon</name>
    <name type="common">Purple false brome</name>
    <name type="synonym">Trachynia distachya</name>
    <dbReference type="NCBI Taxonomy" id="15368"/>
    <lineage>
        <taxon>Eukaryota</taxon>
        <taxon>Viridiplantae</taxon>
        <taxon>Streptophyta</taxon>
        <taxon>Embryophyta</taxon>
        <taxon>Tracheophyta</taxon>
        <taxon>Spermatophyta</taxon>
        <taxon>Magnoliopsida</taxon>
        <taxon>Liliopsida</taxon>
        <taxon>Poales</taxon>
        <taxon>Poaceae</taxon>
        <taxon>BOP clade</taxon>
        <taxon>Pooideae</taxon>
        <taxon>Stipodae</taxon>
        <taxon>Brachypodieae</taxon>
        <taxon>Brachypodium</taxon>
    </lineage>
</organism>
<dbReference type="Gramene" id="PNT69423">
    <property type="protein sequence ID" value="PNT69423"/>
    <property type="gene ID" value="BRADI_3g55009v3"/>
</dbReference>
<dbReference type="AlphaFoldDB" id="A0A2K2D571"/>
<evidence type="ECO:0000313" key="1">
    <source>
        <dbReference type="EMBL" id="PNT69423.1"/>
    </source>
</evidence>
<evidence type="ECO:0000313" key="3">
    <source>
        <dbReference type="Proteomes" id="UP000008810"/>
    </source>
</evidence>
<keyword evidence="3" id="KW-1185">Reference proteome</keyword>
<dbReference type="EnsemblPlants" id="PNT69423">
    <property type="protein sequence ID" value="PNT69423"/>
    <property type="gene ID" value="BRADI_3g55009v3"/>
</dbReference>
<reference evidence="1 2" key="1">
    <citation type="journal article" date="2010" name="Nature">
        <title>Genome sequencing and analysis of the model grass Brachypodium distachyon.</title>
        <authorList>
            <consortium name="International Brachypodium Initiative"/>
        </authorList>
    </citation>
    <scope>NUCLEOTIDE SEQUENCE [LARGE SCALE GENOMIC DNA]</scope>
    <source>
        <strain evidence="1">Bd21</strain>
        <strain evidence="2">cv. Bd21</strain>
    </source>
</reference>
<dbReference type="PANTHER" id="PTHR32278">
    <property type="entry name" value="F-BOX DOMAIN-CONTAINING PROTEIN"/>
    <property type="match status" value="1"/>
</dbReference>